<protein>
    <submittedName>
        <fullName evidence="1">Uncharacterized protein</fullName>
    </submittedName>
</protein>
<feature type="non-terminal residue" evidence="1">
    <location>
        <position position="1"/>
    </location>
</feature>
<sequence>MEGVSCWRLRLLEIAGEGVSCRRSCSLDHRGGGFLLKVAFAGDRRGGGFSLEVAFTGDRRGGEGVVLAEVRAEEGASRRRLWGWGGGLLAGGCRGGRASRWRSRGEDHT</sequence>
<dbReference type="AlphaFoldDB" id="A0AA88EGI2"/>
<keyword evidence="2" id="KW-1185">Reference proteome</keyword>
<name>A0AA88EGI2_FICCA</name>
<proteinExistence type="predicted"/>
<evidence type="ECO:0000313" key="2">
    <source>
        <dbReference type="Proteomes" id="UP001187192"/>
    </source>
</evidence>
<dbReference type="EMBL" id="BTGU01011231">
    <property type="protein sequence ID" value="GMN70981.1"/>
    <property type="molecule type" value="Genomic_DNA"/>
</dbReference>
<evidence type="ECO:0000313" key="1">
    <source>
        <dbReference type="EMBL" id="GMN70981.1"/>
    </source>
</evidence>
<reference evidence="1" key="1">
    <citation type="submission" date="2023-07" db="EMBL/GenBank/DDBJ databases">
        <title>draft genome sequence of fig (Ficus carica).</title>
        <authorList>
            <person name="Takahashi T."/>
            <person name="Nishimura K."/>
        </authorList>
    </citation>
    <scope>NUCLEOTIDE SEQUENCE</scope>
</reference>
<gene>
    <name evidence="1" type="ORF">TIFTF001_052602</name>
</gene>
<organism evidence="1 2">
    <name type="scientific">Ficus carica</name>
    <name type="common">Common fig</name>
    <dbReference type="NCBI Taxonomy" id="3494"/>
    <lineage>
        <taxon>Eukaryota</taxon>
        <taxon>Viridiplantae</taxon>
        <taxon>Streptophyta</taxon>
        <taxon>Embryophyta</taxon>
        <taxon>Tracheophyta</taxon>
        <taxon>Spermatophyta</taxon>
        <taxon>Magnoliopsida</taxon>
        <taxon>eudicotyledons</taxon>
        <taxon>Gunneridae</taxon>
        <taxon>Pentapetalae</taxon>
        <taxon>rosids</taxon>
        <taxon>fabids</taxon>
        <taxon>Rosales</taxon>
        <taxon>Moraceae</taxon>
        <taxon>Ficeae</taxon>
        <taxon>Ficus</taxon>
    </lineage>
</organism>
<dbReference type="Proteomes" id="UP001187192">
    <property type="component" value="Unassembled WGS sequence"/>
</dbReference>
<comment type="caution">
    <text evidence="1">The sequence shown here is derived from an EMBL/GenBank/DDBJ whole genome shotgun (WGS) entry which is preliminary data.</text>
</comment>
<accession>A0AA88EGI2</accession>